<dbReference type="Proteomes" id="UP000657918">
    <property type="component" value="Unassembled WGS sequence"/>
</dbReference>
<gene>
    <name evidence="2" type="ORF">SADUNF_Sadunf07G0030900</name>
</gene>
<reference evidence="2 3" key="1">
    <citation type="submission" date="2020-10" db="EMBL/GenBank/DDBJ databases">
        <title>Plant Genome Project.</title>
        <authorList>
            <person name="Zhang R.-G."/>
        </authorList>
    </citation>
    <scope>NUCLEOTIDE SEQUENCE [LARGE SCALE GENOMIC DNA]</scope>
    <source>
        <strain evidence="2">FAFU-HL-1</strain>
        <tissue evidence="2">Leaf</tissue>
    </source>
</reference>
<comment type="caution">
    <text evidence="2">The sequence shown here is derived from an EMBL/GenBank/DDBJ whole genome shotgun (WGS) entry which is preliminary data.</text>
</comment>
<evidence type="ECO:0000256" key="1">
    <source>
        <dbReference type="SAM" id="MobiDB-lite"/>
    </source>
</evidence>
<dbReference type="AlphaFoldDB" id="A0A835N265"/>
<dbReference type="EMBL" id="JADGMS010000007">
    <property type="protein sequence ID" value="KAF9678398.1"/>
    <property type="molecule type" value="Genomic_DNA"/>
</dbReference>
<name>A0A835N265_9ROSI</name>
<feature type="region of interest" description="Disordered" evidence="1">
    <location>
        <begin position="46"/>
        <end position="77"/>
    </location>
</feature>
<feature type="compositionally biased region" description="Basic and acidic residues" evidence="1">
    <location>
        <begin position="46"/>
        <end position="59"/>
    </location>
</feature>
<proteinExistence type="predicted"/>
<evidence type="ECO:0000313" key="2">
    <source>
        <dbReference type="EMBL" id="KAF9678398.1"/>
    </source>
</evidence>
<keyword evidence="3" id="KW-1185">Reference proteome</keyword>
<sequence length="77" mass="8758">MLGREGSSSNRYFSMGAEGVREREGMFCFELEVKVKTTEETCSVRRIHDDDERRSEQGEVHSVQESFCSPLHSKGKG</sequence>
<protein>
    <submittedName>
        <fullName evidence="2">Uncharacterized protein</fullName>
    </submittedName>
</protein>
<evidence type="ECO:0000313" key="3">
    <source>
        <dbReference type="Proteomes" id="UP000657918"/>
    </source>
</evidence>
<accession>A0A835N265</accession>
<organism evidence="2 3">
    <name type="scientific">Salix dunnii</name>
    <dbReference type="NCBI Taxonomy" id="1413687"/>
    <lineage>
        <taxon>Eukaryota</taxon>
        <taxon>Viridiplantae</taxon>
        <taxon>Streptophyta</taxon>
        <taxon>Embryophyta</taxon>
        <taxon>Tracheophyta</taxon>
        <taxon>Spermatophyta</taxon>
        <taxon>Magnoliopsida</taxon>
        <taxon>eudicotyledons</taxon>
        <taxon>Gunneridae</taxon>
        <taxon>Pentapetalae</taxon>
        <taxon>rosids</taxon>
        <taxon>fabids</taxon>
        <taxon>Malpighiales</taxon>
        <taxon>Salicaceae</taxon>
        <taxon>Saliceae</taxon>
        <taxon>Salix</taxon>
    </lineage>
</organism>